<dbReference type="InterPro" id="IPR036047">
    <property type="entry name" value="F-box-like_dom_sf"/>
</dbReference>
<protein>
    <recommendedName>
        <fullName evidence="2">F-box domain-containing protein</fullName>
    </recommendedName>
</protein>
<comment type="caution">
    <text evidence="3">The sequence shown here is derived from an EMBL/GenBank/DDBJ whole genome shotgun (WGS) entry which is preliminary data.</text>
</comment>
<accession>A0A8H5CJ99</accession>
<organism evidence="3 4">
    <name type="scientific">Tetrapyrgos nigripes</name>
    <dbReference type="NCBI Taxonomy" id="182062"/>
    <lineage>
        <taxon>Eukaryota</taxon>
        <taxon>Fungi</taxon>
        <taxon>Dikarya</taxon>
        <taxon>Basidiomycota</taxon>
        <taxon>Agaricomycotina</taxon>
        <taxon>Agaricomycetes</taxon>
        <taxon>Agaricomycetidae</taxon>
        <taxon>Agaricales</taxon>
        <taxon>Marasmiineae</taxon>
        <taxon>Marasmiaceae</taxon>
        <taxon>Tetrapyrgos</taxon>
    </lineage>
</organism>
<reference evidence="3 4" key="1">
    <citation type="journal article" date="2020" name="ISME J.">
        <title>Uncovering the hidden diversity of litter-decomposition mechanisms in mushroom-forming fungi.</title>
        <authorList>
            <person name="Floudas D."/>
            <person name="Bentzer J."/>
            <person name="Ahren D."/>
            <person name="Johansson T."/>
            <person name="Persson P."/>
            <person name="Tunlid A."/>
        </authorList>
    </citation>
    <scope>NUCLEOTIDE SEQUENCE [LARGE SCALE GENOMIC DNA]</scope>
    <source>
        <strain evidence="3 4">CBS 291.85</strain>
    </source>
</reference>
<evidence type="ECO:0000256" key="1">
    <source>
        <dbReference type="SAM" id="MobiDB-lite"/>
    </source>
</evidence>
<dbReference type="Proteomes" id="UP000559256">
    <property type="component" value="Unassembled WGS sequence"/>
</dbReference>
<feature type="compositionally biased region" description="Pro residues" evidence="1">
    <location>
        <begin position="10"/>
        <end position="20"/>
    </location>
</feature>
<sequence length="156" mass="17066">MSLYIRVSSPPTPAPSPPPTATTAITTATMTTSADTTTTTKPDLSSILSILPTLPPEDLFKISEALGALIPTPAHRTAVDFLYTLPLELSLYILSFLSDARNVISVGLLCKKWNELSRDKGVWRRLCVGVGFSPHWPYHIPLSQGLSSRVPRQDFF</sequence>
<dbReference type="EMBL" id="JAACJM010000157">
    <property type="protein sequence ID" value="KAF5342767.1"/>
    <property type="molecule type" value="Genomic_DNA"/>
</dbReference>
<dbReference type="Gene3D" id="1.20.1280.50">
    <property type="match status" value="1"/>
</dbReference>
<feature type="region of interest" description="Disordered" evidence="1">
    <location>
        <begin position="1"/>
        <end position="21"/>
    </location>
</feature>
<keyword evidence="4" id="KW-1185">Reference proteome</keyword>
<dbReference type="AlphaFoldDB" id="A0A8H5CJ99"/>
<dbReference type="SUPFAM" id="SSF81383">
    <property type="entry name" value="F-box domain"/>
    <property type="match status" value="1"/>
</dbReference>
<dbReference type="SMART" id="SM00256">
    <property type="entry name" value="FBOX"/>
    <property type="match status" value="1"/>
</dbReference>
<feature type="domain" description="F-box" evidence="2">
    <location>
        <begin position="79"/>
        <end position="126"/>
    </location>
</feature>
<gene>
    <name evidence="3" type="ORF">D9758_017028</name>
</gene>
<dbReference type="PROSITE" id="PS50181">
    <property type="entry name" value="FBOX"/>
    <property type="match status" value="1"/>
</dbReference>
<evidence type="ECO:0000259" key="2">
    <source>
        <dbReference type="PROSITE" id="PS50181"/>
    </source>
</evidence>
<proteinExistence type="predicted"/>
<dbReference type="InterPro" id="IPR001810">
    <property type="entry name" value="F-box_dom"/>
</dbReference>
<dbReference type="Pfam" id="PF12937">
    <property type="entry name" value="F-box-like"/>
    <property type="match status" value="1"/>
</dbReference>
<evidence type="ECO:0000313" key="4">
    <source>
        <dbReference type="Proteomes" id="UP000559256"/>
    </source>
</evidence>
<name>A0A8H5CJ99_9AGAR</name>
<evidence type="ECO:0000313" key="3">
    <source>
        <dbReference type="EMBL" id="KAF5342767.1"/>
    </source>
</evidence>
<dbReference type="OrthoDB" id="190105at2759"/>